<evidence type="ECO:0000256" key="2">
    <source>
        <dbReference type="ARBA" id="ARBA00022884"/>
    </source>
</evidence>
<reference evidence="4 5" key="1">
    <citation type="journal article" date="2015" name="Genome Announc.">
        <title>Expanding the biotechnology potential of lactobacilli through comparative genomics of 213 strains and associated genera.</title>
        <authorList>
            <person name="Sun Z."/>
            <person name="Harris H.M."/>
            <person name="McCann A."/>
            <person name="Guo C."/>
            <person name="Argimon S."/>
            <person name="Zhang W."/>
            <person name="Yang X."/>
            <person name="Jeffery I.B."/>
            <person name="Cooney J.C."/>
            <person name="Kagawa T.F."/>
            <person name="Liu W."/>
            <person name="Song Y."/>
            <person name="Salvetti E."/>
            <person name="Wrobel A."/>
            <person name="Rasinkangas P."/>
            <person name="Parkhill J."/>
            <person name="Rea M.C."/>
            <person name="O'Sullivan O."/>
            <person name="Ritari J."/>
            <person name="Douillard F.P."/>
            <person name="Paul Ross R."/>
            <person name="Yang R."/>
            <person name="Briner A.E."/>
            <person name="Felis G.E."/>
            <person name="de Vos W.M."/>
            <person name="Barrangou R."/>
            <person name="Klaenhammer T.R."/>
            <person name="Caufield P.W."/>
            <person name="Cui Y."/>
            <person name="Zhang H."/>
            <person name="O'Toole P.W."/>
        </authorList>
    </citation>
    <scope>NUCLEOTIDE SEQUENCE [LARGE SCALE GENOMIC DNA]</scope>
    <source>
        <strain evidence="4 5">DSM 19971</strain>
    </source>
</reference>
<dbReference type="PROSITE" id="PS50889">
    <property type="entry name" value="S4"/>
    <property type="match status" value="1"/>
</dbReference>
<dbReference type="PATRIC" id="fig|1423812.3.peg.2748"/>
<sequence>MKRRTVAKQITDKGRIKINDKIAKSSSNVAQGDVVTIGFGNKTLKIKVNSIKENAKKDEADQMYDILAENYKENFNN</sequence>
<dbReference type="EMBL" id="AZEG01000009">
    <property type="protein sequence ID" value="KRL37748.1"/>
    <property type="molecule type" value="Genomic_DNA"/>
</dbReference>
<gene>
    <name evidence="4" type="ORF">FD20_GL002590</name>
</gene>
<dbReference type="STRING" id="1423812.FD20_GL002590"/>
<name>A0A0R1Q4J1_9LACO</name>
<evidence type="ECO:0008006" key="6">
    <source>
        <dbReference type="Google" id="ProtNLM"/>
    </source>
</evidence>
<accession>A0A0R1Q4J1</accession>
<evidence type="ECO:0000313" key="5">
    <source>
        <dbReference type="Proteomes" id="UP000051155"/>
    </source>
</evidence>
<dbReference type="InterPro" id="IPR025490">
    <property type="entry name" value="RqcP"/>
</dbReference>
<dbReference type="InterPro" id="IPR036986">
    <property type="entry name" value="S4_RNA-bd_sf"/>
</dbReference>
<evidence type="ECO:0000256" key="1">
    <source>
        <dbReference type="ARBA" id="ARBA00022730"/>
    </source>
</evidence>
<dbReference type="GO" id="GO:0019843">
    <property type="term" value="F:rRNA binding"/>
    <property type="evidence" value="ECO:0007669"/>
    <property type="project" value="UniProtKB-KW"/>
</dbReference>
<dbReference type="SUPFAM" id="SSF55174">
    <property type="entry name" value="Alpha-L RNA-binding motif"/>
    <property type="match status" value="1"/>
</dbReference>
<dbReference type="Proteomes" id="UP000051155">
    <property type="component" value="Unassembled WGS sequence"/>
</dbReference>
<dbReference type="Gene3D" id="3.10.290.10">
    <property type="entry name" value="RNA-binding S4 domain"/>
    <property type="match status" value="1"/>
</dbReference>
<dbReference type="AlphaFoldDB" id="A0A0R1Q4J1"/>
<proteinExistence type="predicted"/>
<keyword evidence="2 3" id="KW-0694">RNA-binding</keyword>
<organism evidence="4 5">
    <name type="scientific">Liquorilactobacillus uvarum DSM 19971</name>
    <dbReference type="NCBI Taxonomy" id="1423812"/>
    <lineage>
        <taxon>Bacteria</taxon>
        <taxon>Bacillati</taxon>
        <taxon>Bacillota</taxon>
        <taxon>Bacilli</taxon>
        <taxon>Lactobacillales</taxon>
        <taxon>Lactobacillaceae</taxon>
        <taxon>Liquorilactobacillus</taxon>
    </lineage>
</organism>
<evidence type="ECO:0000256" key="3">
    <source>
        <dbReference type="PROSITE-ProRule" id="PRU00182"/>
    </source>
</evidence>
<dbReference type="PIRSF" id="PIRSF038881">
    <property type="entry name" value="RNAbp_HP1423"/>
    <property type="match status" value="1"/>
</dbReference>
<protein>
    <recommendedName>
        <fullName evidence="6">RNA-binding S4 domain-containing protein</fullName>
    </recommendedName>
</protein>
<keyword evidence="1" id="KW-0699">rRNA-binding</keyword>
<comment type="caution">
    <text evidence="4">The sequence shown here is derived from an EMBL/GenBank/DDBJ whole genome shotgun (WGS) entry which is preliminary data.</text>
</comment>
<evidence type="ECO:0000313" key="4">
    <source>
        <dbReference type="EMBL" id="KRL37748.1"/>
    </source>
</evidence>
<keyword evidence="5" id="KW-1185">Reference proteome</keyword>